<evidence type="ECO:0000259" key="2">
    <source>
        <dbReference type="Pfam" id="PF03732"/>
    </source>
</evidence>
<accession>A0A151RUP9</accession>
<name>A0A151RUP9_CAJCA</name>
<evidence type="ECO:0008006" key="6">
    <source>
        <dbReference type="Google" id="ProtNLM"/>
    </source>
</evidence>
<feature type="domain" description="Retrotransposon gag" evidence="2">
    <location>
        <begin position="100"/>
        <end position="211"/>
    </location>
</feature>
<feature type="region of interest" description="Disordered" evidence="1">
    <location>
        <begin position="1"/>
        <end position="21"/>
    </location>
</feature>
<dbReference type="AlphaFoldDB" id="A0A151RUP9"/>
<organism evidence="4 5">
    <name type="scientific">Cajanus cajan</name>
    <name type="common">Pigeon pea</name>
    <name type="synonym">Cajanus indicus</name>
    <dbReference type="NCBI Taxonomy" id="3821"/>
    <lineage>
        <taxon>Eukaryota</taxon>
        <taxon>Viridiplantae</taxon>
        <taxon>Streptophyta</taxon>
        <taxon>Embryophyta</taxon>
        <taxon>Tracheophyta</taxon>
        <taxon>Spermatophyta</taxon>
        <taxon>Magnoliopsida</taxon>
        <taxon>eudicotyledons</taxon>
        <taxon>Gunneridae</taxon>
        <taxon>Pentapetalae</taxon>
        <taxon>rosids</taxon>
        <taxon>fabids</taxon>
        <taxon>Fabales</taxon>
        <taxon>Fabaceae</taxon>
        <taxon>Papilionoideae</taxon>
        <taxon>50 kb inversion clade</taxon>
        <taxon>NPAAA clade</taxon>
        <taxon>indigoferoid/millettioid clade</taxon>
        <taxon>Phaseoleae</taxon>
        <taxon>Cajanus</taxon>
    </lineage>
</organism>
<dbReference type="Pfam" id="PF14244">
    <property type="entry name" value="Retrotran_gag_3"/>
    <property type="match status" value="1"/>
</dbReference>
<feature type="domain" description="Retrotransposon Copia-like N-terminal" evidence="3">
    <location>
        <begin position="35"/>
        <end position="81"/>
    </location>
</feature>
<gene>
    <name evidence="4" type="ORF">KK1_032139</name>
</gene>
<dbReference type="Pfam" id="PF03732">
    <property type="entry name" value="Retrotrans_gag"/>
    <property type="match status" value="1"/>
</dbReference>
<keyword evidence="5" id="KW-1185">Reference proteome</keyword>
<dbReference type="Gramene" id="C.cajan_29885.t">
    <property type="protein sequence ID" value="C.cajan_29885.t.cds1"/>
    <property type="gene ID" value="C.cajan_29885"/>
</dbReference>
<evidence type="ECO:0000259" key="3">
    <source>
        <dbReference type="Pfam" id="PF14244"/>
    </source>
</evidence>
<dbReference type="PANTHER" id="PTHR37610">
    <property type="entry name" value="CCHC-TYPE DOMAIN-CONTAINING PROTEIN"/>
    <property type="match status" value="1"/>
</dbReference>
<sequence>MARENNNFNGGGGAGSSVTLPQNPALDPLSVYYIHPGENPSMTLTTPLLSVKNYHSWARAMKHSLISKNKFKFVNGTMQMPTSFDPSFDAWERCNNLVLSWIFNFVEPQIAQSVVYLENAVAAWKLLKTRIAQEDRVRIFELQQELTSMKQGSNSVTQYFTEITILWEELDNYRLLPDCTCVVACLCETGKNGKIYKNEDYIMKFLSGLNDEFEVVKTQILMMEPFPDIDKTYSLVI</sequence>
<evidence type="ECO:0000256" key="1">
    <source>
        <dbReference type="SAM" id="MobiDB-lite"/>
    </source>
</evidence>
<dbReference type="PANTHER" id="PTHR37610:SF55">
    <property type="entry name" value="RETROTRANSPOSON COPIA-LIKE N-TERMINAL DOMAIN-CONTAINING PROTEIN"/>
    <property type="match status" value="1"/>
</dbReference>
<dbReference type="InterPro" id="IPR029472">
    <property type="entry name" value="Copia-like_N"/>
</dbReference>
<proteinExistence type="predicted"/>
<evidence type="ECO:0000313" key="5">
    <source>
        <dbReference type="Proteomes" id="UP000075243"/>
    </source>
</evidence>
<reference evidence="4" key="1">
    <citation type="journal article" date="2012" name="Nat. Biotechnol.">
        <title>Draft genome sequence of pigeonpea (Cajanus cajan), an orphan legume crop of resource-poor farmers.</title>
        <authorList>
            <person name="Varshney R.K."/>
            <person name="Chen W."/>
            <person name="Li Y."/>
            <person name="Bharti A.K."/>
            <person name="Saxena R.K."/>
            <person name="Schlueter J.A."/>
            <person name="Donoghue M.T."/>
            <person name="Azam S."/>
            <person name="Fan G."/>
            <person name="Whaley A.M."/>
            <person name="Farmer A.D."/>
            <person name="Sheridan J."/>
            <person name="Iwata A."/>
            <person name="Tuteja R."/>
            <person name="Penmetsa R.V."/>
            <person name="Wu W."/>
            <person name="Upadhyaya H.D."/>
            <person name="Yang S.P."/>
            <person name="Shah T."/>
            <person name="Saxena K.B."/>
            <person name="Michael T."/>
            <person name="McCombie W.R."/>
            <person name="Yang B."/>
            <person name="Zhang G."/>
            <person name="Yang H."/>
            <person name="Wang J."/>
            <person name="Spillane C."/>
            <person name="Cook D.R."/>
            <person name="May G.D."/>
            <person name="Xu X."/>
            <person name="Jackson S.A."/>
        </authorList>
    </citation>
    <scope>NUCLEOTIDE SEQUENCE [LARGE SCALE GENOMIC DNA]</scope>
</reference>
<evidence type="ECO:0000313" key="4">
    <source>
        <dbReference type="EMBL" id="KYP46262.1"/>
    </source>
</evidence>
<dbReference type="EMBL" id="KQ483563">
    <property type="protein sequence ID" value="KYP46262.1"/>
    <property type="molecule type" value="Genomic_DNA"/>
</dbReference>
<dbReference type="InterPro" id="IPR005162">
    <property type="entry name" value="Retrotrans_gag_dom"/>
</dbReference>
<protein>
    <recommendedName>
        <fullName evidence="6">Retrotransposon Copia-like N-terminal domain-containing protein</fullName>
    </recommendedName>
</protein>
<dbReference type="Proteomes" id="UP000075243">
    <property type="component" value="Unassembled WGS sequence"/>
</dbReference>